<feature type="region of interest" description="Disordered" evidence="1">
    <location>
        <begin position="16"/>
        <end position="87"/>
    </location>
</feature>
<evidence type="ECO:0000256" key="1">
    <source>
        <dbReference type="SAM" id="MobiDB-lite"/>
    </source>
</evidence>
<feature type="compositionally biased region" description="Basic and acidic residues" evidence="1">
    <location>
        <begin position="40"/>
        <end position="60"/>
    </location>
</feature>
<gene>
    <name evidence="2" type="ORF">F511_18548</name>
</gene>
<sequence length="87" mass="9166">MPRTSWSTLAATCAASPCQEGGGMRITPALEGLTNLSRMETPRKSDRNKSDHGKRPRTAERGGAWAAHGGRPREGGGDGAYMGARVV</sequence>
<organism evidence="2 3">
    <name type="scientific">Dorcoceras hygrometricum</name>
    <dbReference type="NCBI Taxonomy" id="472368"/>
    <lineage>
        <taxon>Eukaryota</taxon>
        <taxon>Viridiplantae</taxon>
        <taxon>Streptophyta</taxon>
        <taxon>Embryophyta</taxon>
        <taxon>Tracheophyta</taxon>
        <taxon>Spermatophyta</taxon>
        <taxon>Magnoliopsida</taxon>
        <taxon>eudicotyledons</taxon>
        <taxon>Gunneridae</taxon>
        <taxon>Pentapetalae</taxon>
        <taxon>asterids</taxon>
        <taxon>lamiids</taxon>
        <taxon>Lamiales</taxon>
        <taxon>Gesneriaceae</taxon>
        <taxon>Didymocarpoideae</taxon>
        <taxon>Trichosporeae</taxon>
        <taxon>Loxocarpinae</taxon>
        <taxon>Dorcoceras</taxon>
    </lineage>
</organism>
<keyword evidence="3" id="KW-1185">Reference proteome</keyword>
<dbReference type="AlphaFoldDB" id="A0A2Z7AY34"/>
<reference evidence="2 3" key="1">
    <citation type="journal article" date="2015" name="Proc. Natl. Acad. Sci. U.S.A.">
        <title>The resurrection genome of Boea hygrometrica: A blueprint for survival of dehydration.</title>
        <authorList>
            <person name="Xiao L."/>
            <person name="Yang G."/>
            <person name="Zhang L."/>
            <person name="Yang X."/>
            <person name="Zhao S."/>
            <person name="Ji Z."/>
            <person name="Zhou Q."/>
            <person name="Hu M."/>
            <person name="Wang Y."/>
            <person name="Chen M."/>
            <person name="Xu Y."/>
            <person name="Jin H."/>
            <person name="Xiao X."/>
            <person name="Hu G."/>
            <person name="Bao F."/>
            <person name="Hu Y."/>
            <person name="Wan P."/>
            <person name="Li L."/>
            <person name="Deng X."/>
            <person name="Kuang T."/>
            <person name="Xiang C."/>
            <person name="Zhu J.K."/>
            <person name="Oliver M.J."/>
            <person name="He Y."/>
        </authorList>
    </citation>
    <scope>NUCLEOTIDE SEQUENCE [LARGE SCALE GENOMIC DNA]</scope>
    <source>
        <strain evidence="3">cv. XS01</strain>
    </source>
</reference>
<dbReference type="Proteomes" id="UP000250235">
    <property type="component" value="Unassembled WGS sequence"/>
</dbReference>
<proteinExistence type="predicted"/>
<evidence type="ECO:0000313" key="2">
    <source>
        <dbReference type="EMBL" id="KZV24142.1"/>
    </source>
</evidence>
<dbReference type="EMBL" id="KV012876">
    <property type="protein sequence ID" value="KZV24142.1"/>
    <property type="molecule type" value="Genomic_DNA"/>
</dbReference>
<name>A0A2Z7AY34_9LAMI</name>
<evidence type="ECO:0000313" key="3">
    <source>
        <dbReference type="Proteomes" id="UP000250235"/>
    </source>
</evidence>
<accession>A0A2Z7AY34</accession>
<protein>
    <submittedName>
        <fullName evidence="2">Uncharacterized protein</fullName>
    </submittedName>
</protein>